<dbReference type="PROSITE" id="PS50835">
    <property type="entry name" value="IG_LIKE"/>
    <property type="match status" value="4"/>
</dbReference>
<dbReference type="SUPFAM" id="SSF56112">
    <property type="entry name" value="Protein kinase-like (PK-like)"/>
    <property type="match status" value="1"/>
</dbReference>
<evidence type="ECO:0000259" key="28">
    <source>
        <dbReference type="PROSITE" id="PS50835"/>
    </source>
</evidence>
<dbReference type="FunFam" id="3.30.200.20:FF:000384">
    <property type="entry name" value="Receptor protein-tyrosine kinase"/>
    <property type="match status" value="1"/>
</dbReference>
<dbReference type="Pfam" id="PF21339">
    <property type="entry name" value="VEGFR-1-like_Ig-like"/>
    <property type="match status" value="1"/>
</dbReference>
<dbReference type="EC" id="2.7.10.1" evidence="2"/>
<evidence type="ECO:0000256" key="26">
    <source>
        <dbReference type="SAM" id="SignalP"/>
    </source>
</evidence>
<evidence type="ECO:0000256" key="18">
    <source>
        <dbReference type="ARBA" id="ARBA00051243"/>
    </source>
</evidence>
<keyword evidence="7 25" id="KW-0812">Transmembrane</keyword>
<keyword evidence="5" id="KW-0597">Phosphoprotein</keyword>
<dbReference type="InterPro" id="IPR050122">
    <property type="entry name" value="RTK"/>
</dbReference>
<dbReference type="SMART" id="SM00408">
    <property type="entry name" value="IGc2"/>
    <property type="match status" value="5"/>
</dbReference>
<dbReference type="GO" id="GO:0004714">
    <property type="term" value="F:transmembrane receptor protein tyrosine kinase activity"/>
    <property type="evidence" value="ECO:0007669"/>
    <property type="project" value="UniProtKB-EC"/>
</dbReference>
<evidence type="ECO:0000256" key="14">
    <source>
        <dbReference type="ARBA" id="ARBA00023157"/>
    </source>
</evidence>
<keyword evidence="16" id="KW-0325">Glycoprotein</keyword>
<feature type="domain" description="Ig-like" evidence="28">
    <location>
        <begin position="647"/>
        <end position="740"/>
    </location>
</feature>
<feature type="binding site" evidence="20">
    <location>
        <begin position="831"/>
        <end position="838"/>
    </location>
    <ligand>
        <name>ATP</name>
        <dbReference type="ChEBI" id="CHEBI:30616"/>
    </ligand>
</feature>
<evidence type="ECO:0000256" key="3">
    <source>
        <dbReference type="ARBA" id="ARBA00022473"/>
    </source>
</evidence>
<keyword evidence="21" id="KW-0479">Metal-binding</keyword>
<accession>A0AAD9RZ24</accession>
<evidence type="ECO:0000256" key="9">
    <source>
        <dbReference type="ARBA" id="ARBA00022777"/>
    </source>
</evidence>
<dbReference type="SMART" id="SM00409">
    <property type="entry name" value="IG"/>
    <property type="match status" value="7"/>
</dbReference>
<keyword evidence="17" id="KW-0393">Immunoglobulin domain</keyword>
<dbReference type="InterPro" id="IPR001824">
    <property type="entry name" value="Tyr_kinase_rcpt_3_CS"/>
</dbReference>
<feature type="region of interest" description="Disordered" evidence="24">
    <location>
        <begin position="1317"/>
        <end position="1374"/>
    </location>
</feature>
<evidence type="ECO:0000256" key="24">
    <source>
        <dbReference type="SAM" id="MobiDB-lite"/>
    </source>
</evidence>
<dbReference type="PIRSF" id="PIRSF000615">
    <property type="entry name" value="TyrPK_CSF1-R"/>
    <property type="match status" value="1"/>
</dbReference>
<evidence type="ECO:0000256" key="23">
    <source>
        <dbReference type="PROSITE-ProRule" id="PRU10141"/>
    </source>
</evidence>
<dbReference type="PROSITE" id="PS50011">
    <property type="entry name" value="PROTEIN_KINASE_DOM"/>
    <property type="match status" value="1"/>
</dbReference>
<keyword evidence="3" id="KW-0217">Developmental protein</keyword>
<dbReference type="FunFam" id="1.10.510.10:FF:000373">
    <property type="entry name" value="Receptor protein-tyrosine kinase"/>
    <property type="match status" value="1"/>
</dbReference>
<evidence type="ECO:0000313" key="29">
    <source>
        <dbReference type="EMBL" id="KAK2588223.1"/>
    </source>
</evidence>
<keyword evidence="30" id="KW-1185">Reference proteome</keyword>
<organism evidence="29 30">
    <name type="scientific">Odynerus spinipes</name>
    <dbReference type="NCBI Taxonomy" id="1348599"/>
    <lineage>
        <taxon>Eukaryota</taxon>
        <taxon>Metazoa</taxon>
        <taxon>Ecdysozoa</taxon>
        <taxon>Arthropoda</taxon>
        <taxon>Hexapoda</taxon>
        <taxon>Insecta</taxon>
        <taxon>Pterygota</taxon>
        <taxon>Neoptera</taxon>
        <taxon>Endopterygota</taxon>
        <taxon>Hymenoptera</taxon>
        <taxon>Apocrita</taxon>
        <taxon>Aculeata</taxon>
        <taxon>Vespoidea</taxon>
        <taxon>Vespidae</taxon>
        <taxon>Eumeninae</taxon>
        <taxon>Odynerus</taxon>
    </lineage>
</organism>
<dbReference type="InterPro" id="IPR000719">
    <property type="entry name" value="Prot_kinase_dom"/>
</dbReference>
<feature type="domain" description="Ig-like" evidence="28">
    <location>
        <begin position="231"/>
        <end position="327"/>
    </location>
</feature>
<evidence type="ECO:0000256" key="7">
    <source>
        <dbReference type="ARBA" id="ARBA00022692"/>
    </source>
</evidence>
<evidence type="ECO:0000256" key="25">
    <source>
        <dbReference type="SAM" id="Phobius"/>
    </source>
</evidence>
<feature type="binding site" evidence="20 23">
    <location>
        <position position="858"/>
    </location>
    <ligand>
        <name>ATP</name>
        <dbReference type="ChEBI" id="CHEBI:30616"/>
    </ligand>
</feature>
<feature type="transmembrane region" description="Helical" evidence="25">
    <location>
        <begin position="750"/>
        <end position="770"/>
    </location>
</feature>
<feature type="active site" description="Proton acceptor" evidence="19">
    <location>
        <position position="1054"/>
    </location>
</feature>
<dbReference type="InterPro" id="IPR017441">
    <property type="entry name" value="Protein_kinase_ATP_BS"/>
</dbReference>
<feature type="chain" id="PRO_5042098526" description="receptor protein-tyrosine kinase" evidence="26">
    <location>
        <begin position="25"/>
        <end position="1422"/>
    </location>
</feature>
<keyword evidence="11 25" id="KW-1133">Transmembrane helix</keyword>
<dbReference type="InterPro" id="IPR013783">
    <property type="entry name" value="Ig-like_fold"/>
</dbReference>
<dbReference type="InterPro" id="IPR007110">
    <property type="entry name" value="Ig-like_dom"/>
</dbReference>
<dbReference type="InterPro" id="IPR013098">
    <property type="entry name" value="Ig_I-set"/>
</dbReference>
<evidence type="ECO:0000256" key="4">
    <source>
        <dbReference type="ARBA" id="ARBA00022475"/>
    </source>
</evidence>
<protein>
    <recommendedName>
        <fullName evidence="2">receptor protein-tyrosine kinase</fullName>
        <ecNumber evidence="2">2.7.10.1</ecNumber>
    </recommendedName>
</protein>
<evidence type="ECO:0000259" key="27">
    <source>
        <dbReference type="PROSITE" id="PS50011"/>
    </source>
</evidence>
<feature type="binding site" evidence="21">
    <location>
        <position position="1072"/>
    </location>
    <ligand>
        <name>Mg(2+)</name>
        <dbReference type="ChEBI" id="CHEBI:18420"/>
    </ligand>
</feature>
<dbReference type="Gene3D" id="2.60.40.10">
    <property type="entry name" value="Immunoglobulins"/>
    <property type="match status" value="7"/>
</dbReference>
<dbReference type="InterPro" id="IPR001245">
    <property type="entry name" value="Ser-Thr/Tyr_kinase_cat_dom"/>
</dbReference>
<dbReference type="GO" id="GO:0046872">
    <property type="term" value="F:metal ion binding"/>
    <property type="evidence" value="ECO:0007669"/>
    <property type="project" value="UniProtKB-KW"/>
</dbReference>
<dbReference type="GO" id="GO:0043235">
    <property type="term" value="C:receptor complex"/>
    <property type="evidence" value="ECO:0007669"/>
    <property type="project" value="TreeGrafter"/>
</dbReference>
<dbReference type="PANTHER" id="PTHR24416">
    <property type="entry name" value="TYROSINE-PROTEIN KINASE RECEPTOR"/>
    <property type="match status" value="1"/>
</dbReference>
<dbReference type="PANTHER" id="PTHR24416:SF600">
    <property type="entry name" value="PDGF- AND VEGF-RECEPTOR RELATED, ISOFORM J"/>
    <property type="match status" value="1"/>
</dbReference>
<evidence type="ECO:0000256" key="10">
    <source>
        <dbReference type="ARBA" id="ARBA00022840"/>
    </source>
</evidence>
<keyword evidence="15" id="KW-0675">Receptor</keyword>
<dbReference type="GO" id="GO:0005886">
    <property type="term" value="C:plasma membrane"/>
    <property type="evidence" value="ECO:0007669"/>
    <property type="project" value="UniProtKB-SubCell"/>
</dbReference>
<evidence type="ECO:0000256" key="6">
    <source>
        <dbReference type="ARBA" id="ARBA00022679"/>
    </source>
</evidence>
<keyword evidence="6" id="KW-0808">Transferase</keyword>
<dbReference type="Pfam" id="PF00047">
    <property type="entry name" value="ig"/>
    <property type="match status" value="1"/>
</dbReference>
<dbReference type="InterPro" id="IPR013151">
    <property type="entry name" value="Immunoglobulin_dom"/>
</dbReference>
<dbReference type="PROSITE" id="PS00107">
    <property type="entry name" value="PROTEIN_KINASE_ATP"/>
    <property type="match status" value="1"/>
</dbReference>
<reference evidence="29" key="1">
    <citation type="submission" date="2021-08" db="EMBL/GenBank/DDBJ databases">
        <authorList>
            <person name="Misof B."/>
            <person name="Oliver O."/>
            <person name="Podsiadlowski L."/>
            <person name="Donath A."/>
            <person name="Peters R."/>
            <person name="Mayer C."/>
            <person name="Rust J."/>
            <person name="Gunkel S."/>
            <person name="Lesny P."/>
            <person name="Martin S."/>
            <person name="Oeyen J.P."/>
            <person name="Petersen M."/>
            <person name="Panagiotis P."/>
            <person name="Wilbrandt J."/>
            <person name="Tanja T."/>
        </authorList>
    </citation>
    <scope>NUCLEOTIDE SEQUENCE</scope>
    <source>
        <strain evidence="29">GBR_01_08_01A</strain>
        <tissue evidence="29">Thorax + abdomen</tissue>
    </source>
</reference>
<dbReference type="InterPro" id="IPR003598">
    <property type="entry name" value="Ig_sub2"/>
</dbReference>
<evidence type="ECO:0000256" key="21">
    <source>
        <dbReference type="PIRSR" id="PIRSR000615-3"/>
    </source>
</evidence>
<keyword evidence="12 25" id="KW-0472">Membrane</keyword>
<evidence type="ECO:0000256" key="15">
    <source>
        <dbReference type="ARBA" id="ARBA00023170"/>
    </source>
</evidence>
<dbReference type="SMART" id="SM00220">
    <property type="entry name" value="S_TKc"/>
    <property type="match status" value="1"/>
</dbReference>
<sequence>MPAATREMKLPTIFFLILFGSGFCRESIKMMPDESEIIINAGEPLELECSGSDKIYFFYPPNNAGQLQKATTSEPVIKEDNVNVAYRYVFSRPHTVPGDTGWYGCSYYNVTTSPEVEDPAVKWTYVYVTSPNSSFVEENAMETVKLLTGHTATIPCRPTSPDLKVTMYDENSEKEVPIGGRISYDPRFGFRISRVKLSDGTFFNCVINRNGEEYYANYHLLVLRNLTLDNPRIFNDTLKHVILGQTLRVNCSIDLESDTTYVFEWKTPHKNPRITTHSYTIHKGLNSQQVISELVIEDVRSEDEGEYECNITTFFNTKATKTYLKMHDPDVKYINLTPQDPKKYYQQHYGGKIQWVVYVDAYPEPQLKWIDPRGKVISGDSPDLDRPKYVVNKTQSSILLTINNLDMMDMGVYTLEATNAGGMEYLNLTLDVLTKPVPILASINAYYAPGQTVEFQCSVTAFPKPDITWNFIGLPNYPSPANAIRFELMEVRNETKQNVFHSVAEMIIEMSGNINCTACNSQGCDYAVDNILVSDGVGAFGIIEPKGKVAEGDNIEIICAASVYNYTNSLTWSNDTMKDLGDFEEYLANNEHMSVEQTQTPFTYRSILKINNVRKEDAELYVCTANTTDGGREDIAYKLDVYDQKPPMFKETNLNGTELNIDLGKEGHKTIVLKCFVDGMPEPVVTWHKDGVMLTKNDQYSFLHNDQELHITYLLENNNGKYSCRAANRLKAIEAFVNITIKGKEISKGLIAMIAILLAVVVILVIYFTIKVRREKILRKELLETGLMHFEEGALECLNPDLTVDDQAELLPYDKKWEFPRERLKLGKQLGSGAFGVVMKAEAQGICEDEAVTTVAVKMVRRTTDPTYVRALASELKIMVHLGKHLNVVNLLGACTKNISKRELLVIVEYCRFGNLHNYLLRHRSDFINQIDPTNGKFDPMIGIDLLTRTTSISSNNRIKYAALSFSRSISANSETETMPYSSRINSDSQDVTMSPDGCILSNNSSQPGWRSNYRGDYKDQNLKPICTQDLLSWAFQVARGMEYLSQRKVLHGDLAARNILLAEDNIVKICDFGLAKTMYKDDNYKKKGDGPLPIKWMAIESIRDRIFSTQSDIWSFGIVLWEFFTLAETPYPGMEAEKQYQKLIEGYRMEQPAYATSDVYNIMLQCWKAKPTLRPSFTELVDSIGDLLEDNVKAHYISLNAPYIDMNTMILEGKNDYLTMMSAPDHAALSSPNYYINSPTSENAAESAYLCMSPTNPGDESGIFSPRPNPEKSRFEFPSVTSDSEDAVELSPMLKNEEDPYLKPINVHERRAEFARQRQATKNRAIDQGNDRDSGYCNAPRNIHLIDLNEKRKDVDNRQEDQDRTDSLSKKKEYAPAIISTQDNYVNMPKQKSDLRKDMPDSFSNPSYIMMGNSEANQTIV</sequence>
<keyword evidence="14" id="KW-1015">Disulfide bond</keyword>
<feature type="domain" description="Ig-like" evidence="28">
    <location>
        <begin position="549"/>
        <end position="640"/>
    </location>
</feature>
<dbReference type="Pfam" id="PF07714">
    <property type="entry name" value="PK_Tyr_Ser-Thr"/>
    <property type="match status" value="1"/>
</dbReference>
<comment type="subcellular location">
    <subcellularLocation>
        <location evidence="1">Cell membrane</location>
        <topology evidence="1">Single-pass type I membrane protein</topology>
    </subcellularLocation>
</comment>
<name>A0AAD9RZ24_9HYME</name>
<keyword evidence="10 20" id="KW-0067">ATP-binding</keyword>
<dbReference type="GO" id="GO:0007169">
    <property type="term" value="P:cell surface receptor protein tyrosine kinase signaling pathway"/>
    <property type="evidence" value="ECO:0007669"/>
    <property type="project" value="InterPro"/>
</dbReference>
<evidence type="ECO:0000256" key="1">
    <source>
        <dbReference type="ARBA" id="ARBA00004251"/>
    </source>
</evidence>
<evidence type="ECO:0000256" key="16">
    <source>
        <dbReference type="ARBA" id="ARBA00023180"/>
    </source>
</evidence>
<feature type="domain" description="Protein kinase" evidence="27">
    <location>
        <begin position="824"/>
        <end position="1189"/>
    </location>
</feature>
<evidence type="ECO:0000256" key="22">
    <source>
        <dbReference type="PIRSR" id="PIRSR000615-4"/>
    </source>
</evidence>
<dbReference type="SUPFAM" id="SSF48726">
    <property type="entry name" value="Immunoglobulin"/>
    <property type="match status" value="6"/>
</dbReference>
<evidence type="ECO:0000256" key="12">
    <source>
        <dbReference type="ARBA" id="ARBA00023136"/>
    </source>
</evidence>
<feature type="compositionally biased region" description="Basic and acidic residues" evidence="24">
    <location>
        <begin position="1348"/>
        <end position="1374"/>
    </location>
</feature>
<dbReference type="Gene3D" id="1.10.510.10">
    <property type="entry name" value="Transferase(Phosphotransferase) domain 1"/>
    <property type="match status" value="1"/>
</dbReference>
<evidence type="ECO:0000256" key="17">
    <source>
        <dbReference type="ARBA" id="ARBA00023319"/>
    </source>
</evidence>
<keyword evidence="13" id="KW-0829">Tyrosine-protein kinase</keyword>
<feature type="binding site" evidence="20">
    <location>
        <position position="1058"/>
    </location>
    <ligand>
        <name>ATP</name>
        <dbReference type="ChEBI" id="CHEBI:30616"/>
    </ligand>
</feature>
<evidence type="ECO:0000256" key="11">
    <source>
        <dbReference type="ARBA" id="ARBA00022989"/>
    </source>
</evidence>
<comment type="caution">
    <text evidence="29">The sequence shown here is derived from an EMBL/GenBank/DDBJ whole genome shotgun (WGS) entry which is preliminary data.</text>
</comment>
<dbReference type="InterPro" id="IPR036179">
    <property type="entry name" value="Ig-like_dom_sf"/>
</dbReference>
<keyword evidence="26" id="KW-0732">Signal</keyword>
<keyword evidence="9" id="KW-0418">Kinase</keyword>
<dbReference type="GO" id="GO:0005524">
    <property type="term" value="F:ATP binding"/>
    <property type="evidence" value="ECO:0007669"/>
    <property type="project" value="UniProtKB-UniRule"/>
</dbReference>
<dbReference type="Gene3D" id="3.30.200.20">
    <property type="entry name" value="Phosphorylase Kinase, domain 1"/>
    <property type="match status" value="1"/>
</dbReference>
<evidence type="ECO:0000256" key="13">
    <source>
        <dbReference type="ARBA" id="ARBA00023137"/>
    </source>
</evidence>
<dbReference type="PROSITE" id="PS00240">
    <property type="entry name" value="RECEPTOR_TYR_KIN_III"/>
    <property type="match status" value="1"/>
</dbReference>
<feature type="domain" description="Ig-like" evidence="28">
    <location>
        <begin position="438"/>
        <end position="534"/>
    </location>
</feature>
<comment type="catalytic activity">
    <reaction evidence="18">
        <text>L-tyrosyl-[protein] + ATP = O-phospho-L-tyrosyl-[protein] + ADP + H(+)</text>
        <dbReference type="Rhea" id="RHEA:10596"/>
        <dbReference type="Rhea" id="RHEA-COMP:10136"/>
        <dbReference type="Rhea" id="RHEA-COMP:20101"/>
        <dbReference type="ChEBI" id="CHEBI:15378"/>
        <dbReference type="ChEBI" id="CHEBI:30616"/>
        <dbReference type="ChEBI" id="CHEBI:46858"/>
        <dbReference type="ChEBI" id="CHEBI:61978"/>
        <dbReference type="ChEBI" id="CHEBI:456216"/>
        <dbReference type="EC" id="2.7.10.1"/>
    </reaction>
</comment>
<evidence type="ECO:0000313" key="30">
    <source>
        <dbReference type="Proteomes" id="UP001258017"/>
    </source>
</evidence>
<evidence type="ECO:0000256" key="20">
    <source>
        <dbReference type="PIRSR" id="PIRSR000615-2"/>
    </source>
</evidence>
<proteinExistence type="predicted"/>
<evidence type="ECO:0000256" key="19">
    <source>
        <dbReference type="PIRSR" id="PIRSR000615-1"/>
    </source>
</evidence>
<feature type="binding site" evidence="21">
    <location>
        <position position="1059"/>
    </location>
    <ligand>
        <name>Mg(2+)</name>
        <dbReference type="ChEBI" id="CHEBI:18420"/>
    </ligand>
</feature>
<feature type="site" description="Important for interaction with phosphotyrosine-binding proteins" evidence="22">
    <location>
        <position position="1197"/>
    </location>
</feature>
<dbReference type="InterPro" id="IPR003599">
    <property type="entry name" value="Ig_sub"/>
</dbReference>
<reference evidence="29" key="2">
    <citation type="journal article" date="2023" name="Commun. Biol.">
        <title>Intrasexual cuticular hydrocarbon dimorphism in a wasp sheds light on hydrocarbon biosynthesis genes in Hymenoptera.</title>
        <authorList>
            <person name="Moris V.C."/>
            <person name="Podsiadlowski L."/>
            <person name="Martin S."/>
            <person name="Oeyen J.P."/>
            <person name="Donath A."/>
            <person name="Petersen M."/>
            <person name="Wilbrandt J."/>
            <person name="Misof B."/>
            <person name="Liedtke D."/>
            <person name="Thamm M."/>
            <person name="Scheiner R."/>
            <person name="Schmitt T."/>
            <person name="Niehuis O."/>
        </authorList>
    </citation>
    <scope>NUCLEOTIDE SEQUENCE</scope>
    <source>
        <strain evidence="29">GBR_01_08_01A</strain>
    </source>
</reference>
<keyword evidence="21" id="KW-0460">Magnesium</keyword>
<keyword evidence="4" id="KW-1003">Cell membrane</keyword>
<evidence type="ECO:0000256" key="5">
    <source>
        <dbReference type="ARBA" id="ARBA00022553"/>
    </source>
</evidence>
<gene>
    <name evidence="29" type="ORF">KPH14_004258</name>
</gene>
<dbReference type="Proteomes" id="UP001258017">
    <property type="component" value="Unassembled WGS sequence"/>
</dbReference>
<dbReference type="EMBL" id="JAIFRP010000006">
    <property type="protein sequence ID" value="KAK2588223.1"/>
    <property type="molecule type" value="Genomic_DNA"/>
</dbReference>
<evidence type="ECO:0000256" key="8">
    <source>
        <dbReference type="ARBA" id="ARBA00022741"/>
    </source>
</evidence>
<dbReference type="CDD" id="cd00096">
    <property type="entry name" value="Ig"/>
    <property type="match status" value="1"/>
</dbReference>
<dbReference type="Pfam" id="PF07679">
    <property type="entry name" value="I-set"/>
    <property type="match status" value="2"/>
</dbReference>
<dbReference type="PROSITE" id="PS00109">
    <property type="entry name" value="PROTEIN_KINASE_TYR"/>
    <property type="match status" value="1"/>
</dbReference>
<dbReference type="InterPro" id="IPR011009">
    <property type="entry name" value="Kinase-like_dom_sf"/>
</dbReference>
<evidence type="ECO:0000256" key="2">
    <source>
        <dbReference type="ARBA" id="ARBA00011902"/>
    </source>
</evidence>
<feature type="signal peptide" evidence="26">
    <location>
        <begin position="1"/>
        <end position="24"/>
    </location>
</feature>
<keyword evidence="8 20" id="KW-0547">Nucleotide-binding</keyword>
<dbReference type="InterPro" id="IPR008266">
    <property type="entry name" value="Tyr_kinase_AS"/>
</dbReference>